<dbReference type="Proteomes" id="UP000242814">
    <property type="component" value="Unassembled WGS sequence"/>
</dbReference>
<reference evidence="1 2" key="1">
    <citation type="submission" date="2016-06" db="EMBL/GenBank/DDBJ databases">
        <authorList>
            <person name="Kjaerup R.B."/>
            <person name="Dalgaard T.S."/>
            <person name="Juul-Madsen H.R."/>
        </authorList>
    </citation>
    <scope>NUCLEOTIDE SEQUENCE [LARGE SCALE GENOMIC DNA]</scope>
    <source>
        <strain evidence="1 2">Pb300</strain>
    </source>
</reference>
<dbReference type="VEuPathDB" id="FungiDB:PADG_03381"/>
<evidence type="ECO:0000313" key="2">
    <source>
        <dbReference type="Proteomes" id="UP000242814"/>
    </source>
</evidence>
<evidence type="ECO:0000313" key="1">
    <source>
        <dbReference type="EMBL" id="ODH18227.1"/>
    </source>
</evidence>
<dbReference type="InterPro" id="IPR021838">
    <property type="entry name" value="DUF3431"/>
</dbReference>
<organism evidence="1 2">
    <name type="scientific">Paracoccidioides brasiliensis</name>
    <dbReference type="NCBI Taxonomy" id="121759"/>
    <lineage>
        <taxon>Eukaryota</taxon>
        <taxon>Fungi</taxon>
        <taxon>Dikarya</taxon>
        <taxon>Ascomycota</taxon>
        <taxon>Pezizomycotina</taxon>
        <taxon>Eurotiomycetes</taxon>
        <taxon>Eurotiomycetidae</taxon>
        <taxon>Onygenales</taxon>
        <taxon>Ajellomycetaceae</taxon>
        <taxon>Paracoccidioides</taxon>
    </lineage>
</organism>
<proteinExistence type="predicted"/>
<comment type="caution">
    <text evidence="1">The sequence shown here is derived from an EMBL/GenBank/DDBJ whole genome shotgun (WGS) entry which is preliminary data.</text>
</comment>
<dbReference type="PANTHER" id="PTHR37490:SF3">
    <property type="entry name" value="DUF3431 DOMAIN CONTAINING PROTEIN"/>
    <property type="match status" value="1"/>
</dbReference>
<accession>A0A1D2J826</accession>
<dbReference type="Pfam" id="PF11913">
    <property type="entry name" value="DUF3431"/>
    <property type="match status" value="1"/>
</dbReference>
<protein>
    <submittedName>
        <fullName evidence="1">Uncharacterized protein</fullName>
    </submittedName>
</protein>
<dbReference type="PANTHER" id="PTHR37490">
    <property type="entry name" value="EXPRESSED PROTEIN"/>
    <property type="match status" value="1"/>
</dbReference>
<name>A0A1D2J826_PARBR</name>
<dbReference type="AlphaFoldDB" id="A0A1D2J826"/>
<dbReference type="VEuPathDB" id="FungiDB:PABG_11226"/>
<sequence length="309" mass="35373">MVSTAYLRRRILPLAITLLFAVLALYLLQNHDYIYEQPTPGLSSDGHEQQVAVVVAGLRSSNTKWLRKSFPHWDTHIYIANDESSKLRIPKNKGREAMVYLTHIIDHYDDYRDDAAILFLHADQDQWHNDDEKYDGKRMLQRFSIPHLVREGYVNMRCHPYPGCTTGLDLTTSPAGENSESATIAGFLQNFATLFPNSTLPKQIAVGCCAQFGVTAGTIRQNSRERYVLLRQWLLDTALSDHISGRLMEYMWHILFGKPARHCPDPQQCYCEVYGRCNLKCVDGDCGVYIYPFGAGRSWFNRIKDYLGI</sequence>
<gene>
    <name evidence="1" type="ORF">ACO22_06230</name>
</gene>
<dbReference type="EMBL" id="LZYO01000322">
    <property type="protein sequence ID" value="ODH18227.1"/>
    <property type="molecule type" value="Genomic_DNA"/>
</dbReference>